<dbReference type="SUPFAM" id="SSF55781">
    <property type="entry name" value="GAF domain-like"/>
    <property type="match status" value="2"/>
</dbReference>
<evidence type="ECO:0000259" key="1">
    <source>
        <dbReference type="SMART" id="SM00065"/>
    </source>
</evidence>
<feature type="domain" description="GAF" evidence="1">
    <location>
        <begin position="166"/>
        <end position="316"/>
    </location>
</feature>
<evidence type="ECO:0000313" key="3">
    <source>
        <dbReference type="Proteomes" id="UP000095200"/>
    </source>
</evidence>
<gene>
    <name evidence="2" type="ORF">DPF_0024</name>
</gene>
<organism evidence="2 3">
    <name type="scientific">Desulfoplanes formicivorans</name>
    <dbReference type="NCBI Taxonomy" id="1592317"/>
    <lineage>
        <taxon>Bacteria</taxon>
        <taxon>Pseudomonadati</taxon>
        <taxon>Thermodesulfobacteriota</taxon>
        <taxon>Desulfovibrionia</taxon>
        <taxon>Desulfovibrionales</taxon>
        <taxon>Desulfoplanaceae</taxon>
        <taxon>Desulfoplanes</taxon>
    </lineage>
</organism>
<comment type="caution">
    <text evidence="2">The sequence shown here is derived from an EMBL/GenBank/DDBJ whole genome shotgun (WGS) entry which is preliminary data.</text>
</comment>
<dbReference type="SMART" id="SM00065">
    <property type="entry name" value="GAF"/>
    <property type="match status" value="2"/>
</dbReference>
<dbReference type="Pfam" id="PF13185">
    <property type="entry name" value="GAF_2"/>
    <property type="match status" value="2"/>
</dbReference>
<dbReference type="Proteomes" id="UP000095200">
    <property type="component" value="Unassembled WGS sequence"/>
</dbReference>
<dbReference type="STRING" id="1592317.DPF_0024"/>
<protein>
    <recommendedName>
        <fullName evidence="1">GAF domain-containing protein</fullName>
    </recommendedName>
</protein>
<dbReference type="InterPro" id="IPR003018">
    <property type="entry name" value="GAF"/>
</dbReference>
<sequence>MRCNNSLENLTQIVGNIFDAYSVAMFLPQEEDFVLKEWFSLGDYIAANTRITPGQGLVGWIIRNKKPLLVSNFDQTKSFLGYYQQGEEKRIRAFMGCPIPHIGGALCVDSKTIHSFAEKDQKILGQFSSLIAMLCADVGEKGFSEKESCLFHFMQILPQLREKFPKWSSFLKNFLVLLSQSTSFPFCFLAVRDEWGKSYFLEGWNEQGFVEPQRMGEKFKIGSGVVGWTFKHHQPVFTEDARATSEGVALFGKGLSPMMKSVVCLPLVVHKRTRSVLVMADEKPRVIDPTLKRFAVTTADYLSLFLENLYLKNRLQQHKKNLTNQP</sequence>
<evidence type="ECO:0000313" key="2">
    <source>
        <dbReference type="EMBL" id="GAU07346.1"/>
    </source>
</evidence>
<dbReference type="OrthoDB" id="5496147at2"/>
<feature type="domain" description="GAF" evidence="1">
    <location>
        <begin position="2"/>
        <end position="145"/>
    </location>
</feature>
<reference evidence="3" key="1">
    <citation type="submission" date="2016-06" db="EMBL/GenBank/DDBJ databases">
        <title>Draft genome sequence of Desulfoplanes formicivorans strain Pf12B.</title>
        <authorList>
            <person name="Watanabe M."/>
            <person name="Kojima H."/>
            <person name="Fukui M."/>
        </authorList>
    </citation>
    <scope>NUCLEOTIDE SEQUENCE [LARGE SCALE GENOMIC DNA]</scope>
    <source>
        <strain evidence="3">Pf12B</strain>
    </source>
</reference>
<dbReference type="EMBL" id="BDFE01000003">
    <property type="protein sequence ID" value="GAU07346.1"/>
    <property type="molecule type" value="Genomic_DNA"/>
</dbReference>
<dbReference type="InterPro" id="IPR029016">
    <property type="entry name" value="GAF-like_dom_sf"/>
</dbReference>
<dbReference type="AlphaFoldDB" id="A0A194ADZ1"/>
<dbReference type="Gene3D" id="3.30.450.40">
    <property type="match status" value="2"/>
</dbReference>
<dbReference type="RefSeq" id="WP_069856727.1">
    <property type="nucleotide sequence ID" value="NZ_BDFE01000003.1"/>
</dbReference>
<name>A0A194ADZ1_9BACT</name>
<accession>A0A194ADZ1</accession>
<keyword evidence="3" id="KW-1185">Reference proteome</keyword>
<proteinExistence type="predicted"/>